<dbReference type="EMBL" id="JBBNAG010000006">
    <property type="protein sequence ID" value="KAK9126558.1"/>
    <property type="molecule type" value="Genomic_DNA"/>
</dbReference>
<evidence type="ECO:0000259" key="3">
    <source>
        <dbReference type="Pfam" id="PF04504"/>
    </source>
</evidence>
<dbReference type="AlphaFoldDB" id="A0AAP0J523"/>
<proteinExistence type="inferred from homology"/>
<dbReference type="InterPro" id="IPR053932">
    <property type="entry name" value="GeBP-like_DBD"/>
</dbReference>
<reference evidence="4 5" key="1">
    <citation type="submission" date="2024-01" db="EMBL/GenBank/DDBJ databases">
        <title>Genome assemblies of Stephania.</title>
        <authorList>
            <person name="Yang L."/>
        </authorList>
    </citation>
    <scope>NUCLEOTIDE SEQUENCE [LARGE SCALE GENOMIC DNA]</scope>
    <source>
        <strain evidence="4">JXDWG</strain>
        <tissue evidence="4">Leaf</tissue>
    </source>
</reference>
<organism evidence="4 5">
    <name type="scientific">Stephania cephalantha</name>
    <dbReference type="NCBI Taxonomy" id="152367"/>
    <lineage>
        <taxon>Eukaryota</taxon>
        <taxon>Viridiplantae</taxon>
        <taxon>Streptophyta</taxon>
        <taxon>Embryophyta</taxon>
        <taxon>Tracheophyta</taxon>
        <taxon>Spermatophyta</taxon>
        <taxon>Magnoliopsida</taxon>
        <taxon>Ranunculales</taxon>
        <taxon>Menispermaceae</taxon>
        <taxon>Menispermoideae</taxon>
        <taxon>Cissampelideae</taxon>
        <taxon>Stephania</taxon>
    </lineage>
</organism>
<dbReference type="SUPFAM" id="SSF101447">
    <property type="entry name" value="Formin homology 2 domain (FH2 domain)"/>
    <property type="match status" value="1"/>
</dbReference>
<evidence type="ECO:0000313" key="4">
    <source>
        <dbReference type="EMBL" id="KAK9126558.1"/>
    </source>
</evidence>
<dbReference type="InterPro" id="IPR007592">
    <property type="entry name" value="GEBP"/>
</dbReference>
<dbReference type="GO" id="GO:0005634">
    <property type="term" value="C:nucleus"/>
    <property type="evidence" value="ECO:0007669"/>
    <property type="project" value="TreeGrafter"/>
</dbReference>
<name>A0AAP0J523_9MAGN</name>
<dbReference type="GO" id="GO:0006355">
    <property type="term" value="P:regulation of DNA-templated transcription"/>
    <property type="evidence" value="ECO:0007669"/>
    <property type="project" value="InterPro"/>
</dbReference>
<sequence>MPSQRKRRAAASAAADHRPSPPPPPPPPPPPAAETETSTTTTHRHLSEKDEILLLQSFLEINNASPTPSPPSAAAALFDRVAKTLTVDVTHAQLIESLRDLRTRFGNQTLSEGFSAKTLAPHEREVFELSRKIWGRGDARVASNGATGSASRTAKKKKKRKTKQEGVSEQTLTLVGDEEALIGDSDLREEFPFLMEGVDRLGRRVAMVEGLKALGRSELHRFNEKWRDQQIQEAKLATMKVELLRDAKVLILEALSRD</sequence>
<comment type="similarity">
    <text evidence="1">Belongs to the GeBP family.</text>
</comment>
<feature type="domain" description="Glabrous enhancer-binding protein-like DBD" evidence="3">
    <location>
        <begin position="43"/>
        <end position="135"/>
    </location>
</feature>
<feature type="compositionally biased region" description="Pro residues" evidence="2">
    <location>
        <begin position="20"/>
        <end position="32"/>
    </location>
</feature>
<keyword evidence="5" id="KW-1185">Reference proteome</keyword>
<protein>
    <recommendedName>
        <fullName evidence="3">Glabrous enhancer-binding protein-like DBD domain-containing protein</fullName>
    </recommendedName>
</protein>
<evidence type="ECO:0000256" key="1">
    <source>
        <dbReference type="ARBA" id="ARBA00010820"/>
    </source>
</evidence>
<evidence type="ECO:0000256" key="2">
    <source>
        <dbReference type="SAM" id="MobiDB-lite"/>
    </source>
</evidence>
<dbReference type="Proteomes" id="UP001419268">
    <property type="component" value="Unassembled WGS sequence"/>
</dbReference>
<accession>A0AAP0J523</accession>
<dbReference type="PANTHER" id="PTHR31662">
    <property type="entry name" value="BNAANNG10740D PROTEIN-RELATED"/>
    <property type="match status" value="1"/>
</dbReference>
<dbReference type="Pfam" id="PF04504">
    <property type="entry name" value="GeBP-like_DBD"/>
    <property type="match status" value="1"/>
</dbReference>
<evidence type="ECO:0000313" key="5">
    <source>
        <dbReference type="Proteomes" id="UP001419268"/>
    </source>
</evidence>
<feature type="region of interest" description="Disordered" evidence="2">
    <location>
        <begin position="140"/>
        <end position="169"/>
    </location>
</feature>
<dbReference type="PANTHER" id="PTHR31662:SF1">
    <property type="entry name" value="OS01G0249900 PROTEIN"/>
    <property type="match status" value="1"/>
</dbReference>
<comment type="caution">
    <text evidence="4">The sequence shown here is derived from an EMBL/GenBank/DDBJ whole genome shotgun (WGS) entry which is preliminary data.</text>
</comment>
<gene>
    <name evidence="4" type="ORF">Scep_015404</name>
</gene>
<feature type="region of interest" description="Disordered" evidence="2">
    <location>
        <begin position="1"/>
        <end position="46"/>
    </location>
</feature>
<feature type="compositionally biased region" description="Basic residues" evidence="2">
    <location>
        <begin position="153"/>
        <end position="162"/>
    </location>
</feature>